<organism evidence="3 4">
    <name type="scientific">Raphidocelis subcapitata</name>
    <dbReference type="NCBI Taxonomy" id="307507"/>
    <lineage>
        <taxon>Eukaryota</taxon>
        <taxon>Viridiplantae</taxon>
        <taxon>Chlorophyta</taxon>
        <taxon>core chlorophytes</taxon>
        <taxon>Chlorophyceae</taxon>
        <taxon>CS clade</taxon>
        <taxon>Sphaeropleales</taxon>
        <taxon>Selenastraceae</taxon>
        <taxon>Raphidocelis</taxon>
    </lineage>
</organism>
<accession>A0A2V0NVU3</accession>
<comment type="similarity">
    <text evidence="2">Belongs to the short-chain dehydrogenases/reductases (SDR) family.</text>
</comment>
<keyword evidence="1" id="KW-0560">Oxidoreductase</keyword>
<dbReference type="AlphaFoldDB" id="A0A2V0NVU3"/>
<reference evidence="3 4" key="1">
    <citation type="journal article" date="2018" name="Sci. Rep.">
        <title>Raphidocelis subcapitata (=Pseudokirchneriella subcapitata) provides an insight into genome evolution and environmental adaptations in the Sphaeropleales.</title>
        <authorList>
            <person name="Suzuki S."/>
            <person name="Yamaguchi H."/>
            <person name="Nakajima N."/>
            <person name="Kawachi M."/>
        </authorList>
    </citation>
    <scope>NUCLEOTIDE SEQUENCE [LARGE SCALE GENOMIC DNA]</scope>
    <source>
        <strain evidence="3 4">NIES-35</strain>
    </source>
</reference>
<sequence length="320" mass="33914">MRALQSTTRSVPRSASRRAAVAVSAAAPGPKRVVITGGNTGIGFEAALELVKKGHSVTLACRDDGKAAAAAARIKAAVPSAAVDTLHLDLADLGSVSDAAKSLLDSPAPIDVLLNNAGVMACPYMTTKQGFEYQFGVNHLGHFLLTTSLLPKIKASEGARIVSVASAAHAFGKIDFDSFRSSKDYKEWPAYGQSKLANIMFTYELARRLASDPSAPTANALHPGVVRTELGRYLVSDDSPFYMKIMWGMMTPFTKSPEQGAQTSIYLVSSPEVEGVSGKYFDNCRPISSTPASYDTDVARRLYDVSQELVAAAVDSAAMA</sequence>
<dbReference type="PRINTS" id="PR00081">
    <property type="entry name" value="GDHRDH"/>
</dbReference>
<evidence type="ECO:0000313" key="3">
    <source>
        <dbReference type="EMBL" id="GBF91746.1"/>
    </source>
</evidence>
<dbReference type="PANTHER" id="PTHR43157:SF31">
    <property type="entry name" value="PHOSPHATIDYLINOSITOL-GLYCAN BIOSYNTHESIS CLASS F PROTEIN"/>
    <property type="match status" value="1"/>
</dbReference>
<name>A0A2V0NVU3_9CHLO</name>
<keyword evidence="4" id="KW-1185">Reference proteome</keyword>
<dbReference type="Proteomes" id="UP000247498">
    <property type="component" value="Unassembled WGS sequence"/>
</dbReference>
<dbReference type="SUPFAM" id="SSF51735">
    <property type="entry name" value="NAD(P)-binding Rossmann-fold domains"/>
    <property type="match status" value="1"/>
</dbReference>
<dbReference type="GO" id="GO:0016491">
    <property type="term" value="F:oxidoreductase activity"/>
    <property type="evidence" value="ECO:0007669"/>
    <property type="project" value="UniProtKB-KW"/>
</dbReference>
<proteinExistence type="inferred from homology"/>
<dbReference type="CDD" id="cd05327">
    <property type="entry name" value="retinol-DH_like_SDR_c_like"/>
    <property type="match status" value="1"/>
</dbReference>
<gene>
    <name evidence="3" type="ORF">Rsub_04050</name>
</gene>
<evidence type="ECO:0000256" key="1">
    <source>
        <dbReference type="ARBA" id="ARBA00023002"/>
    </source>
</evidence>
<evidence type="ECO:0000256" key="2">
    <source>
        <dbReference type="RuleBase" id="RU000363"/>
    </source>
</evidence>
<dbReference type="InterPro" id="IPR002347">
    <property type="entry name" value="SDR_fam"/>
</dbReference>
<dbReference type="OrthoDB" id="191139at2759"/>
<dbReference type="InParanoid" id="A0A2V0NVU3"/>
<dbReference type="Gene3D" id="3.40.50.720">
    <property type="entry name" value="NAD(P)-binding Rossmann-like Domain"/>
    <property type="match status" value="1"/>
</dbReference>
<dbReference type="InterPro" id="IPR036291">
    <property type="entry name" value="NAD(P)-bd_dom_sf"/>
</dbReference>
<dbReference type="STRING" id="307507.A0A2V0NVU3"/>
<dbReference type="Pfam" id="PF00106">
    <property type="entry name" value="adh_short"/>
    <property type="match status" value="1"/>
</dbReference>
<dbReference type="EMBL" id="BDRX01000026">
    <property type="protein sequence ID" value="GBF91746.1"/>
    <property type="molecule type" value="Genomic_DNA"/>
</dbReference>
<evidence type="ECO:0000313" key="4">
    <source>
        <dbReference type="Proteomes" id="UP000247498"/>
    </source>
</evidence>
<comment type="caution">
    <text evidence="3">The sequence shown here is derived from an EMBL/GenBank/DDBJ whole genome shotgun (WGS) entry which is preliminary data.</text>
</comment>
<protein>
    <submittedName>
        <fullName evidence="3">Retinol dehydrogenase</fullName>
    </submittedName>
</protein>
<dbReference type="PANTHER" id="PTHR43157">
    <property type="entry name" value="PHOSPHATIDYLINOSITOL-GLYCAN BIOSYNTHESIS CLASS F PROTEIN-RELATED"/>
    <property type="match status" value="1"/>
</dbReference>
<dbReference type="PRINTS" id="PR00080">
    <property type="entry name" value="SDRFAMILY"/>
</dbReference>